<feature type="domain" description="DDE-1" evidence="1">
    <location>
        <begin position="172"/>
        <end position="340"/>
    </location>
</feature>
<dbReference type="GO" id="GO:0005634">
    <property type="term" value="C:nucleus"/>
    <property type="evidence" value="ECO:0007669"/>
    <property type="project" value="TreeGrafter"/>
</dbReference>
<reference evidence="3" key="4">
    <citation type="submission" date="2025-09" db="UniProtKB">
        <authorList>
            <consortium name="Ensembl"/>
        </authorList>
    </citation>
    <scope>IDENTIFICATION</scope>
</reference>
<evidence type="ECO:0000313" key="3">
    <source>
        <dbReference type="Ensembl" id="ENSPSIP00000017772.1"/>
    </source>
</evidence>
<dbReference type="GeneTree" id="ENSGT00940000163759"/>
<dbReference type="Pfam" id="PF09607">
    <property type="entry name" value="BrkDBD"/>
    <property type="match status" value="1"/>
</dbReference>
<keyword evidence="4" id="KW-1185">Reference proteome</keyword>
<evidence type="ECO:0000259" key="2">
    <source>
        <dbReference type="Pfam" id="PF09607"/>
    </source>
</evidence>
<protein>
    <recommendedName>
        <fullName evidence="5">HTH CENPB-type domain-containing protein</fullName>
    </recommendedName>
</protein>
<dbReference type="PANTHER" id="PTHR19303:SF71">
    <property type="entry name" value="ZINC FINGER PHD-TYPE DOMAIN-CONTAINING PROTEIN"/>
    <property type="match status" value="1"/>
</dbReference>
<dbReference type="HOGENOM" id="CLU_033137_3_0_1"/>
<dbReference type="InterPro" id="IPR050863">
    <property type="entry name" value="CenT-Element_Derived"/>
</dbReference>
<dbReference type="Proteomes" id="UP000007267">
    <property type="component" value="Unassembled WGS sequence"/>
</dbReference>
<accession>K7GBW1</accession>
<dbReference type="GO" id="GO:0003677">
    <property type="term" value="F:DNA binding"/>
    <property type="evidence" value="ECO:0007669"/>
    <property type="project" value="TreeGrafter"/>
</dbReference>
<dbReference type="Pfam" id="PF03184">
    <property type="entry name" value="DDE_1"/>
    <property type="match status" value="1"/>
</dbReference>
<evidence type="ECO:0000259" key="1">
    <source>
        <dbReference type="Pfam" id="PF03184"/>
    </source>
</evidence>
<dbReference type="Ensembl" id="ENSPSIT00000017853.1">
    <property type="protein sequence ID" value="ENSPSIP00000017772.1"/>
    <property type="gene ID" value="ENSPSIG00000015782.1"/>
</dbReference>
<evidence type="ECO:0008006" key="5">
    <source>
        <dbReference type="Google" id="ProtNLM"/>
    </source>
</evidence>
<dbReference type="eggNOG" id="KOG3105">
    <property type="taxonomic scope" value="Eukaryota"/>
</dbReference>
<dbReference type="Gene3D" id="1.10.10.60">
    <property type="entry name" value="Homeodomain-like"/>
    <property type="match status" value="1"/>
</dbReference>
<evidence type="ECO:0000313" key="4">
    <source>
        <dbReference type="Proteomes" id="UP000007267"/>
    </source>
</evidence>
<reference evidence="4" key="1">
    <citation type="submission" date="2011-10" db="EMBL/GenBank/DDBJ databases">
        <authorList>
            <consortium name="Soft-shell Turtle Genome Consortium"/>
        </authorList>
    </citation>
    <scope>NUCLEOTIDE SEQUENCE [LARGE SCALE GENOMIC DNA]</scope>
    <source>
        <strain evidence="4">Daiwa-1</strain>
    </source>
</reference>
<dbReference type="EMBL" id="AGCU01077290">
    <property type="status" value="NOT_ANNOTATED_CDS"/>
    <property type="molecule type" value="Genomic_DNA"/>
</dbReference>
<feature type="domain" description="Brinker DNA-binding" evidence="2">
    <location>
        <begin position="2"/>
        <end position="40"/>
    </location>
</feature>
<reference evidence="3" key="3">
    <citation type="submission" date="2025-08" db="UniProtKB">
        <authorList>
            <consortium name="Ensembl"/>
        </authorList>
    </citation>
    <scope>IDENTIFICATION</scope>
</reference>
<proteinExistence type="predicted"/>
<dbReference type="InterPro" id="IPR004875">
    <property type="entry name" value="DDE_SF_endonuclease_dom"/>
</dbReference>
<name>K7GBW1_PELSI</name>
<dbReference type="InterPro" id="IPR018586">
    <property type="entry name" value="Brinker_DNA-bd"/>
</dbReference>
<dbReference type="OMA" id="ATICEWV"/>
<dbReference type="PANTHER" id="PTHR19303">
    <property type="entry name" value="TRANSPOSON"/>
    <property type="match status" value="1"/>
</dbReference>
<organism evidence="3 4">
    <name type="scientific">Pelodiscus sinensis</name>
    <name type="common">Chinese softshell turtle</name>
    <name type="synonym">Trionyx sinensis</name>
    <dbReference type="NCBI Taxonomy" id="13735"/>
    <lineage>
        <taxon>Eukaryota</taxon>
        <taxon>Metazoa</taxon>
        <taxon>Chordata</taxon>
        <taxon>Craniata</taxon>
        <taxon>Vertebrata</taxon>
        <taxon>Euteleostomi</taxon>
        <taxon>Archelosauria</taxon>
        <taxon>Testudinata</taxon>
        <taxon>Testudines</taxon>
        <taxon>Cryptodira</taxon>
        <taxon>Trionychia</taxon>
        <taxon>Trionychidae</taxon>
        <taxon>Pelodiscus</taxon>
    </lineage>
</organism>
<reference evidence="4" key="2">
    <citation type="journal article" date="2013" name="Nat. Genet.">
        <title>The draft genomes of soft-shell turtle and green sea turtle yield insights into the development and evolution of the turtle-specific body plan.</title>
        <authorList>
            <person name="Wang Z."/>
            <person name="Pascual-Anaya J."/>
            <person name="Zadissa A."/>
            <person name="Li W."/>
            <person name="Niimura Y."/>
            <person name="Huang Z."/>
            <person name="Li C."/>
            <person name="White S."/>
            <person name="Xiong Z."/>
            <person name="Fang D."/>
            <person name="Wang B."/>
            <person name="Ming Y."/>
            <person name="Chen Y."/>
            <person name="Zheng Y."/>
            <person name="Kuraku S."/>
            <person name="Pignatelli M."/>
            <person name="Herrero J."/>
            <person name="Beal K."/>
            <person name="Nozawa M."/>
            <person name="Li Q."/>
            <person name="Wang J."/>
            <person name="Zhang H."/>
            <person name="Yu L."/>
            <person name="Shigenobu S."/>
            <person name="Wang J."/>
            <person name="Liu J."/>
            <person name="Flicek P."/>
            <person name="Searle S."/>
            <person name="Wang J."/>
            <person name="Kuratani S."/>
            <person name="Yin Y."/>
            <person name="Aken B."/>
            <person name="Zhang G."/>
            <person name="Irie N."/>
        </authorList>
    </citation>
    <scope>NUCLEOTIDE SEQUENCE [LARGE SCALE GENOMIC DNA]</scope>
    <source>
        <strain evidence="4">Daiwa-1</strain>
    </source>
</reference>
<sequence length="345" mass="39513">KSYTADFKLSVVTYAKENGNRAAGRKFSINEKSVCEWRKEDVDIEKLNPHKRAHQGKKAKWPNLEENLAKWVLARRAIKLKARLMAMEMKSSGNWVYKFMKRNNLSVRARTSVGQWLPDEWKKKMDDFKDFVHKEIKQLGLKPNDIINMNEVPRSFDIPTTWSVAATGAKTVKVVLACTADGEKLKPMVIFKRVTMPLKLSASMSVVCNKKGWMNTEVMKTWTDSCFCARKGGFFKPKSLLLLDALAAHKETSVQKHINTMGTPIAVIPGGLTCKLQPLDVAVSHPFKCFICEEWDNWITNGEHTFTLAGRQCHVTYIEVFKWVLAAWERITPTTIRNEFRKCEI</sequence>
<dbReference type="AlphaFoldDB" id="K7GBW1"/>